<reference evidence="4 5" key="1">
    <citation type="submission" date="2015-01" db="EMBL/GenBank/DDBJ databases">
        <title>The Genome Sequence of Cladophialophora immunda CBS83496.</title>
        <authorList>
            <consortium name="The Broad Institute Genomics Platform"/>
            <person name="Cuomo C."/>
            <person name="de Hoog S."/>
            <person name="Gorbushina A."/>
            <person name="Stielow B."/>
            <person name="Teixiera M."/>
            <person name="Abouelleil A."/>
            <person name="Chapman S.B."/>
            <person name="Priest M."/>
            <person name="Young S.K."/>
            <person name="Wortman J."/>
            <person name="Nusbaum C."/>
            <person name="Birren B."/>
        </authorList>
    </citation>
    <scope>NUCLEOTIDE SEQUENCE [LARGE SCALE GENOMIC DNA]</scope>
    <source>
        <strain evidence="4 5">CBS 83496</strain>
    </source>
</reference>
<dbReference type="GeneID" id="27342471"/>
<dbReference type="RefSeq" id="XP_016251881.1">
    <property type="nucleotide sequence ID" value="XM_016389979.1"/>
</dbReference>
<dbReference type="Gene3D" id="3.40.50.720">
    <property type="entry name" value="NAD(P)-binding Rossmann-like Domain"/>
    <property type="match status" value="1"/>
</dbReference>
<name>A0A0D2CNQ1_9EURO</name>
<dbReference type="InterPro" id="IPR036291">
    <property type="entry name" value="NAD(P)-bd_dom_sf"/>
</dbReference>
<dbReference type="STRING" id="569365.A0A0D2CNQ1"/>
<dbReference type="Proteomes" id="UP000054466">
    <property type="component" value="Unassembled WGS sequence"/>
</dbReference>
<evidence type="ECO:0000313" key="5">
    <source>
        <dbReference type="Proteomes" id="UP000054466"/>
    </source>
</evidence>
<dbReference type="Pfam" id="PF00106">
    <property type="entry name" value="adh_short"/>
    <property type="match status" value="1"/>
</dbReference>
<comment type="similarity">
    <text evidence="1">Belongs to the short-chain dehydrogenases/reductases (SDR) family.</text>
</comment>
<keyword evidence="3" id="KW-0560">Oxidoreductase</keyword>
<dbReference type="OrthoDB" id="191139at2759"/>
<proteinExistence type="inferred from homology"/>
<dbReference type="PANTHER" id="PTHR24320:SF236">
    <property type="entry name" value="SHORT-CHAIN DEHYDROGENASE-RELATED"/>
    <property type="match status" value="1"/>
</dbReference>
<dbReference type="PANTHER" id="PTHR24320">
    <property type="entry name" value="RETINOL DEHYDROGENASE"/>
    <property type="match status" value="1"/>
</dbReference>
<keyword evidence="2" id="KW-0521">NADP</keyword>
<dbReference type="InterPro" id="IPR002347">
    <property type="entry name" value="SDR_fam"/>
</dbReference>
<dbReference type="PRINTS" id="PR00081">
    <property type="entry name" value="GDHRDH"/>
</dbReference>
<evidence type="ECO:0000256" key="3">
    <source>
        <dbReference type="ARBA" id="ARBA00023002"/>
    </source>
</evidence>
<evidence type="ECO:0000313" key="4">
    <source>
        <dbReference type="EMBL" id="KIW31665.1"/>
    </source>
</evidence>
<organism evidence="4 5">
    <name type="scientific">Cladophialophora immunda</name>
    <dbReference type="NCBI Taxonomy" id="569365"/>
    <lineage>
        <taxon>Eukaryota</taxon>
        <taxon>Fungi</taxon>
        <taxon>Dikarya</taxon>
        <taxon>Ascomycota</taxon>
        <taxon>Pezizomycotina</taxon>
        <taxon>Eurotiomycetes</taxon>
        <taxon>Chaetothyriomycetidae</taxon>
        <taxon>Chaetothyriales</taxon>
        <taxon>Herpotrichiellaceae</taxon>
        <taxon>Cladophialophora</taxon>
    </lineage>
</organism>
<keyword evidence="5" id="KW-1185">Reference proteome</keyword>
<dbReference type="VEuPathDB" id="FungiDB:PV07_03277"/>
<evidence type="ECO:0000256" key="1">
    <source>
        <dbReference type="ARBA" id="ARBA00006484"/>
    </source>
</evidence>
<dbReference type="SUPFAM" id="SSF51735">
    <property type="entry name" value="NAD(P)-binding Rossmann-fold domains"/>
    <property type="match status" value="1"/>
</dbReference>
<dbReference type="EMBL" id="KN847041">
    <property type="protein sequence ID" value="KIW31665.1"/>
    <property type="molecule type" value="Genomic_DNA"/>
</dbReference>
<dbReference type="AlphaFoldDB" id="A0A0D2CNQ1"/>
<dbReference type="GO" id="GO:0016491">
    <property type="term" value="F:oxidoreductase activity"/>
    <property type="evidence" value="ECO:0007669"/>
    <property type="project" value="UniProtKB-KW"/>
</dbReference>
<dbReference type="HOGENOM" id="CLU_010194_44_6_1"/>
<gene>
    <name evidence="4" type="ORF">PV07_03277</name>
</gene>
<sequence>MNNYLQFLRESFPPRPGFTEKELGDQTGKVFIVTGTTSGVGKALVSILYSKNATVYTAARNQERALEVNADIKTQSPNSTGRLIYLNIDLEDLNSVKAAAEEFLSRESRLDVLWNNAAVLTPPAGSKTKQGWDLQLGVNCLAPFLFTKLLTPMLLTTAKISLPSSVRVVFVASSATYLFAPTGGVDMLRLMDEREKDPTYMYGVSKAGNALYALQFANLYRRDGVIAVSGNPGNLHSDLPRHVPRWGQILMRPLQYDPLYGAYTELFGGLSPEITLEKTGAWLMPWGRVGKLRADIEEAGKSKADGGSGIAEDFWAWSEKQVIDYL</sequence>
<accession>A0A0D2CNQ1</accession>
<protein>
    <submittedName>
        <fullName evidence="4">Uncharacterized protein</fullName>
    </submittedName>
</protein>
<evidence type="ECO:0000256" key="2">
    <source>
        <dbReference type="ARBA" id="ARBA00022857"/>
    </source>
</evidence>